<dbReference type="PANTHER" id="PTHR24320">
    <property type="entry name" value="RETINOL DEHYDROGENASE"/>
    <property type="match status" value="1"/>
</dbReference>
<gene>
    <name evidence="3" type="ORF">J4709_40940</name>
</gene>
<dbReference type="SUPFAM" id="SSF51735">
    <property type="entry name" value="NAD(P)-binding Rossmann-fold domains"/>
    <property type="match status" value="1"/>
</dbReference>
<comment type="caution">
    <text evidence="3">The sequence shown here is derived from an EMBL/GenBank/DDBJ whole genome shotgun (WGS) entry which is preliminary data.</text>
</comment>
<comment type="similarity">
    <text evidence="1">Belongs to the short-chain dehydrogenases/reductases (SDR) family.</text>
</comment>
<dbReference type="Gene3D" id="3.40.50.720">
    <property type="entry name" value="NAD(P)-binding Rossmann-like Domain"/>
    <property type="match status" value="1"/>
</dbReference>
<dbReference type="PRINTS" id="PR00081">
    <property type="entry name" value="GDHRDH"/>
</dbReference>
<evidence type="ECO:0000256" key="2">
    <source>
        <dbReference type="ARBA" id="ARBA00023002"/>
    </source>
</evidence>
<protein>
    <submittedName>
        <fullName evidence="3">SDR family NAD(P)-dependent oxidoreductase</fullName>
    </submittedName>
</protein>
<dbReference type="RefSeq" id="WP_208250044.1">
    <property type="nucleotide sequence ID" value="NZ_JAGEPF010000031.1"/>
</dbReference>
<accession>A0ABS3S4M0</accession>
<dbReference type="Pfam" id="PF00106">
    <property type="entry name" value="adh_short"/>
    <property type="match status" value="1"/>
</dbReference>
<evidence type="ECO:0000313" key="4">
    <source>
        <dbReference type="Proteomes" id="UP000680206"/>
    </source>
</evidence>
<keyword evidence="2" id="KW-0560">Oxidoreductase</keyword>
<sequence>MSLVVMTGATAGLGAHAVRRLVQPGHEVVIGARGTNVTPPDGSRALPLDLASLDSVRRFADDVRSRAGTAGIDRLVLNAGVQFTDNGQRSVDGFEKAFAVNHLAHYLLARLLLPEVAEGGGVVLTTSDTHDPKIVPVGPRTLDVQELAHPSKRVSGFRTYAASKLCNLLTARSLSVLKEVQDRGITTIAYNPGLTGGTALFRNQSRLRRTVGPAMMPLLSALLGRSHPQFHLGTPERAGEALADLALGAAAPPPGHVYASLVAGDLTFPEPSELARDDDARDRLWRDSAAMVGLPA</sequence>
<dbReference type="Proteomes" id="UP000680206">
    <property type="component" value="Unassembled WGS sequence"/>
</dbReference>
<keyword evidence="4" id="KW-1185">Reference proteome</keyword>
<dbReference type="InterPro" id="IPR036291">
    <property type="entry name" value="NAD(P)-bd_dom_sf"/>
</dbReference>
<name>A0ABS3S4M0_9ACTN</name>
<dbReference type="InterPro" id="IPR002347">
    <property type="entry name" value="SDR_fam"/>
</dbReference>
<organism evidence="3 4">
    <name type="scientific">Actinomadura violacea</name>
    <dbReference type="NCBI Taxonomy" id="2819934"/>
    <lineage>
        <taxon>Bacteria</taxon>
        <taxon>Bacillati</taxon>
        <taxon>Actinomycetota</taxon>
        <taxon>Actinomycetes</taxon>
        <taxon>Streptosporangiales</taxon>
        <taxon>Thermomonosporaceae</taxon>
        <taxon>Actinomadura</taxon>
    </lineage>
</organism>
<evidence type="ECO:0000256" key="1">
    <source>
        <dbReference type="ARBA" id="ARBA00006484"/>
    </source>
</evidence>
<proteinExistence type="inferred from homology"/>
<evidence type="ECO:0000313" key="3">
    <source>
        <dbReference type="EMBL" id="MBO2463954.1"/>
    </source>
</evidence>
<dbReference type="EMBL" id="JAGEPF010000031">
    <property type="protein sequence ID" value="MBO2463954.1"/>
    <property type="molecule type" value="Genomic_DNA"/>
</dbReference>
<dbReference type="PANTHER" id="PTHR24320:SF152">
    <property type="entry name" value="SHORT-CHAIN DEHYDROGENASE_REDUCTASE FAMILY PROTEIN"/>
    <property type="match status" value="1"/>
</dbReference>
<reference evidence="3 4" key="1">
    <citation type="submission" date="2021-03" db="EMBL/GenBank/DDBJ databases">
        <title>Actinomadura violae sp. nov., isolated from lichen in Thailand.</title>
        <authorList>
            <person name="Kanchanasin P."/>
            <person name="Saeng-In P."/>
            <person name="Phongsopitanun W."/>
            <person name="Yuki M."/>
            <person name="Kudo T."/>
            <person name="Ohkuma M."/>
            <person name="Tanasupawat S."/>
        </authorList>
    </citation>
    <scope>NUCLEOTIDE SEQUENCE [LARGE SCALE GENOMIC DNA]</scope>
    <source>
        <strain evidence="3 4">LCR2-06</strain>
    </source>
</reference>